<dbReference type="GO" id="GO:0046872">
    <property type="term" value="F:metal ion binding"/>
    <property type="evidence" value="ECO:0007669"/>
    <property type="project" value="UniProtKB-KW"/>
</dbReference>
<feature type="site" description="Transition state stabilizer" evidence="3">
    <location>
        <position position="162"/>
    </location>
</feature>
<feature type="binding site" evidence="1">
    <location>
        <position position="67"/>
    </location>
    <ligand>
        <name>Zn(2+)</name>
        <dbReference type="ChEBI" id="CHEBI:29105"/>
        <label>1</label>
    </ligand>
</feature>
<feature type="binding site" evidence="1">
    <location>
        <position position="193"/>
    </location>
    <ligand>
        <name>Zn(2+)</name>
        <dbReference type="ChEBI" id="CHEBI:29105"/>
        <label>2</label>
    </ligand>
</feature>
<dbReference type="AlphaFoldDB" id="A0A8J3Q5I2"/>
<dbReference type="Gene3D" id="3.20.20.140">
    <property type="entry name" value="Metal-dependent hydrolases"/>
    <property type="match status" value="1"/>
</dbReference>
<reference evidence="5" key="1">
    <citation type="submission" date="2021-01" db="EMBL/GenBank/DDBJ databases">
        <title>Whole genome shotgun sequence of Rhizocola hellebori NBRC 109834.</title>
        <authorList>
            <person name="Komaki H."/>
            <person name="Tamura T."/>
        </authorList>
    </citation>
    <scope>NUCLEOTIDE SEQUENCE</scope>
    <source>
        <strain evidence="5">NBRC 109834</strain>
    </source>
</reference>
<feature type="modified residue" description="N6-carboxylysine" evidence="2">
    <location>
        <position position="160"/>
    </location>
</feature>
<dbReference type="InterPro" id="IPR020043">
    <property type="entry name" value="Deacetylase_Atu3266-like"/>
</dbReference>
<dbReference type="GO" id="GO:0016810">
    <property type="term" value="F:hydrolase activity, acting on carbon-nitrogen (but not peptide) bonds"/>
    <property type="evidence" value="ECO:0007669"/>
    <property type="project" value="InterPro"/>
</dbReference>
<evidence type="ECO:0000313" key="5">
    <source>
        <dbReference type="EMBL" id="GIH04215.1"/>
    </source>
</evidence>
<dbReference type="Pfam" id="PF01979">
    <property type="entry name" value="Amidohydro_1"/>
    <property type="match status" value="1"/>
</dbReference>
<protein>
    <submittedName>
        <fullName evidence="5">Amidohydrolase</fullName>
    </submittedName>
</protein>
<keyword evidence="6" id="KW-1185">Reference proteome</keyword>
<feature type="binding site" evidence="1">
    <location>
        <position position="216"/>
    </location>
    <ligand>
        <name>Zn(2+)</name>
        <dbReference type="ChEBI" id="CHEBI:29105"/>
        <label>2</label>
    </ligand>
</feature>
<feature type="binding site" description="via carbamate group" evidence="1">
    <location>
        <position position="160"/>
    </location>
    <ligand>
        <name>Zn(2+)</name>
        <dbReference type="ChEBI" id="CHEBI:29105"/>
        <label>2</label>
    </ligand>
</feature>
<evidence type="ECO:0000313" key="6">
    <source>
        <dbReference type="Proteomes" id="UP000612899"/>
    </source>
</evidence>
<dbReference type="Gene3D" id="2.30.40.10">
    <property type="entry name" value="Urease, subunit C, domain 1"/>
    <property type="match status" value="1"/>
</dbReference>
<accession>A0A8J3Q5I2</accession>
<dbReference type="PANTHER" id="PTHR42717:SF1">
    <property type="entry name" value="IMIDAZOLONEPROPIONASE AND RELATED AMIDOHYDROLASES"/>
    <property type="match status" value="1"/>
</dbReference>
<name>A0A8J3Q5I2_9ACTN</name>
<dbReference type="InterPro" id="IPR006680">
    <property type="entry name" value="Amidohydro-rel"/>
</dbReference>
<dbReference type="PANTHER" id="PTHR42717">
    <property type="entry name" value="DIHYDROOROTASE-RELATED"/>
    <property type="match status" value="1"/>
</dbReference>
<organism evidence="5 6">
    <name type="scientific">Rhizocola hellebori</name>
    <dbReference type="NCBI Taxonomy" id="1392758"/>
    <lineage>
        <taxon>Bacteria</taxon>
        <taxon>Bacillati</taxon>
        <taxon>Actinomycetota</taxon>
        <taxon>Actinomycetes</taxon>
        <taxon>Micromonosporales</taxon>
        <taxon>Micromonosporaceae</taxon>
        <taxon>Rhizocola</taxon>
    </lineage>
</organism>
<keyword evidence="1" id="KW-0862">Zinc</keyword>
<feature type="binding site" description="via carbamate group" evidence="1">
    <location>
        <position position="160"/>
    </location>
    <ligand>
        <name>Zn(2+)</name>
        <dbReference type="ChEBI" id="CHEBI:29105"/>
        <label>1</label>
    </ligand>
</feature>
<feature type="binding site" evidence="1">
    <location>
        <position position="272"/>
    </location>
    <ligand>
        <name>Zn(2+)</name>
        <dbReference type="ChEBI" id="CHEBI:29105"/>
        <label>1</label>
    </ligand>
</feature>
<feature type="binding site" evidence="1">
    <location>
        <position position="65"/>
    </location>
    <ligand>
        <name>Zn(2+)</name>
        <dbReference type="ChEBI" id="CHEBI:29105"/>
        <label>1</label>
    </ligand>
</feature>
<dbReference type="PIRSF" id="PIRSF039004">
    <property type="entry name" value="ADE_EF_0837"/>
    <property type="match status" value="1"/>
</dbReference>
<dbReference type="InterPro" id="IPR011059">
    <property type="entry name" value="Metal-dep_hydrolase_composite"/>
</dbReference>
<keyword evidence="1" id="KW-0479">Metal-binding</keyword>
<evidence type="ECO:0000256" key="3">
    <source>
        <dbReference type="PIRSR" id="PIRSR039004-3"/>
    </source>
</evidence>
<dbReference type="SUPFAM" id="SSF51338">
    <property type="entry name" value="Composite domain of metallo-dependent hydrolases"/>
    <property type="match status" value="1"/>
</dbReference>
<dbReference type="SUPFAM" id="SSF51556">
    <property type="entry name" value="Metallo-dependent hydrolases"/>
    <property type="match status" value="1"/>
</dbReference>
<dbReference type="GO" id="GO:0019213">
    <property type="term" value="F:deacetylase activity"/>
    <property type="evidence" value="ECO:0007669"/>
    <property type="project" value="InterPro"/>
</dbReference>
<proteinExistence type="predicted"/>
<dbReference type="EMBL" id="BONY01000011">
    <property type="protein sequence ID" value="GIH04215.1"/>
    <property type="molecule type" value="Genomic_DNA"/>
</dbReference>
<dbReference type="InterPro" id="IPR032466">
    <property type="entry name" value="Metal_Hydrolase"/>
</dbReference>
<gene>
    <name evidence="5" type="ORF">Rhe02_22820</name>
</gene>
<sequence>MQTMGWDLLLTGAEVIDVGGGHVGRFDVAVQSGRVAAVAPRLTGDAVRHLDLTGKVITPGLVDLHTHVFAGGGYWGIDPAPIAWRSGVTTWVDAGSSGAYNFPAFRERLSGYQVKVPVLLHVSAIGLTGQEGEARDLKHLDVPAAIATAQANREHIVGIKVRMARGTVGGNALEPLHRAIEVATACQLPVMVHIGDRPPNAEDVVPLLRPGDIITHCASGIAAGPNLLTPQMREAYQRGVAFDIGHGAGSFAFDVLEAQLAAGMPPHSISTDLHSRCVHGPVFDMPTTMAKMLAVGMPLEQVVQAATAGPARLLDLDVGTLAVGSRADLAVFTVVEGRFELVDVHGNRRTSPLRLHNEATYVAGQPLPAVAPEPPPPWVPLTSAQRSAFSHQQQAVRRLLTEPLVDPDGLEEQFPRHGG</sequence>
<comment type="caution">
    <text evidence="5">The sequence shown here is derived from an EMBL/GenBank/DDBJ whole genome shotgun (WGS) entry which is preliminary data.</text>
</comment>
<evidence type="ECO:0000256" key="1">
    <source>
        <dbReference type="PIRSR" id="PIRSR039004-1"/>
    </source>
</evidence>
<dbReference type="Proteomes" id="UP000612899">
    <property type="component" value="Unassembled WGS sequence"/>
</dbReference>
<evidence type="ECO:0000259" key="4">
    <source>
        <dbReference type="Pfam" id="PF01979"/>
    </source>
</evidence>
<feature type="domain" description="Amidohydrolase-related" evidence="4">
    <location>
        <begin position="263"/>
        <end position="332"/>
    </location>
</feature>
<dbReference type="NCBIfam" id="NF006689">
    <property type="entry name" value="PRK09237.1"/>
    <property type="match status" value="1"/>
</dbReference>
<evidence type="ECO:0000256" key="2">
    <source>
        <dbReference type="PIRSR" id="PIRSR039004-2"/>
    </source>
</evidence>